<comment type="caution">
    <text evidence="1">The sequence shown here is derived from an EMBL/GenBank/DDBJ whole genome shotgun (WGS) entry which is preliminary data.</text>
</comment>
<reference evidence="1 2" key="1">
    <citation type="submission" date="2021-06" db="EMBL/GenBank/DDBJ databases">
        <title>Caerostris extrusa draft genome.</title>
        <authorList>
            <person name="Kono N."/>
            <person name="Arakawa K."/>
        </authorList>
    </citation>
    <scope>NUCLEOTIDE SEQUENCE [LARGE SCALE GENOMIC DNA]</scope>
</reference>
<protein>
    <submittedName>
        <fullName evidence="1">Uncharacterized protein</fullName>
    </submittedName>
</protein>
<evidence type="ECO:0000313" key="1">
    <source>
        <dbReference type="EMBL" id="GIY08326.1"/>
    </source>
</evidence>
<evidence type="ECO:0000313" key="2">
    <source>
        <dbReference type="Proteomes" id="UP001054945"/>
    </source>
</evidence>
<organism evidence="1 2">
    <name type="scientific">Caerostris extrusa</name>
    <name type="common">Bark spider</name>
    <name type="synonym">Caerostris bankana</name>
    <dbReference type="NCBI Taxonomy" id="172846"/>
    <lineage>
        <taxon>Eukaryota</taxon>
        <taxon>Metazoa</taxon>
        <taxon>Ecdysozoa</taxon>
        <taxon>Arthropoda</taxon>
        <taxon>Chelicerata</taxon>
        <taxon>Arachnida</taxon>
        <taxon>Araneae</taxon>
        <taxon>Araneomorphae</taxon>
        <taxon>Entelegynae</taxon>
        <taxon>Araneoidea</taxon>
        <taxon>Araneidae</taxon>
        <taxon>Caerostris</taxon>
    </lineage>
</organism>
<gene>
    <name evidence="1" type="ORF">CEXT_812961</name>
</gene>
<accession>A0AAV4QHD4</accession>
<dbReference type="Proteomes" id="UP001054945">
    <property type="component" value="Unassembled WGS sequence"/>
</dbReference>
<sequence length="67" mass="7761">VRKLETEHNNERMDIALTLKEIKENRETWNIDKCSKCSCEDSQVTCWVENVHNVNILNSLKGNVALC</sequence>
<name>A0AAV4QHD4_CAEEX</name>
<dbReference type="EMBL" id="BPLR01006232">
    <property type="protein sequence ID" value="GIY08326.1"/>
    <property type="molecule type" value="Genomic_DNA"/>
</dbReference>
<proteinExistence type="predicted"/>
<dbReference type="AlphaFoldDB" id="A0AAV4QHD4"/>
<feature type="non-terminal residue" evidence="1">
    <location>
        <position position="1"/>
    </location>
</feature>
<keyword evidence="2" id="KW-1185">Reference proteome</keyword>